<dbReference type="Proteomes" id="UP001200741">
    <property type="component" value="Unassembled WGS sequence"/>
</dbReference>
<evidence type="ECO:0000259" key="5">
    <source>
        <dbReference type="Pfam" id="PF07589"/>
    </source>
</evidence>
<feature type="chain" id="PRO_5046623482" evidence="4">
    <location>
        <begin position="19"/>
        <end position="365"/>
    </location>
</feature>
<dbReference type="NCBIfam" id="TIGR02595">
    <property type="entry name" value="PEP_CTERM"/>
    <property type="match status" value="1"/>
</dbReference>
<evidence type="ECO:0000313" key="8">
    <source>
        <dbReference type="Proteomes" id="UP001200741"/>
    </source>
</evidence>
<feature type="domain" description="Carbohydrate-binding module family 96" evidence="6">
    <location>
        <begin position="209"/>
        <end position="358"/>
    </location>
</feature>
<proteinExistence type="predicted"/>
<dbReference type="InterPro" id="IPR055372">
    <property type="entry name" value="CBM96"/>
</dbReference>
<feature type="domain" description="Ice-binding protein C-terminal" evidence="5">
    <location>
        <begin position="164"/>
        <end position="187"/>
    </location>
</feature>
<evidence type="ECO:0000259" key="6">
    <source>
        <dbReference type="Pfam" id="PF24517"/>
    </source>
</evidence>
<dbReference type="InterPro" id="IPR013424">
    <property type="entry name" value="Ice-binding_C"/>
</dbReference>
<organism evidence="7 8">
    <name type="scientific">Pelomonas cellulosilytica</name>
    <dbReference type="NCBI Taxonomy" id="2906762"/>
    <lineage>
        <taxon>Bacteria</taxon>
        <taxon>Pseudomonadati</taxon>
        <taxon>Pseudomonadota</taxon>
        <taxon>Betaproteobacteria</taxon>
        <taxon>Burkholderiales</taxon>
        <taxon>Sphaerotilaceae</taxon>
        <taxon>Roseateles</taxon>
    </lineage>
</organism>
<evidence type="ECO:0000256" key="2">
    <source>
        <dbReference type="ARBA" id="ARBA00022525"/>
    </source>
</evidence>
<dbReference type="NCBIfam" id="NF038127">
    <property type="entry name" value="FDP_fam"/>
    <property type="match status" value="1"/>
</dbReference>
<reference evidence="7 8" key="1">
    <citation type="submission" date="2021-12" db="EMBL/GenBank/DDBJ databases">
        <title>Genome seq of P8.</title>
        <authorList>
            <person name="Seo T."/>
        </authorList>
    </citation>
    <scope>NUCLEOTIDE SEQUENCE [LARGE SCALE GENOMIC DNA]</scope>
    <source>
        <strain evidence="7 8">P8</strain>
    </source>
</reference>
<evidence type="ECO:0000256" key="3">
    <source>
        <dbReference type="ARBA" id="ARBA00022729"/>
    </source>
</evidence>
<dbReference type="Pfam" id="PF24517">
    <property type="entry name" value="CBM96"/>
    <property type="match status" value="1"/>
</dbReference>
<keyword evidence="2" id="KW-0964">Secreted</keyword>
<evidence type="ECO:0000256" key="1">
    <source>
        <dbReference type="ARBA" id="ARBA00004613"/>
    </source>
</evidence>
<sequence>MRFLLALLMLACSLAASAGSATYSGRFTQDDELFMLDLTLPDEGSLSVVTDSFAAGGFAPALWLYDGWGNMIQSDIGPMHTCPGAGSFCWDAAFHVDLTAGHYRLLLSQSGNGPAGTRLSDGFGMTGTPDFTGQWFLNETGKRFINPDGTQRTGDWRFTLEAAAVPEPASVLLMLAGGVALLAWRRRGALLLGLGAAASFPALALEAPLAADTHVATTQRALNFGNLPILSVGGGSTALLRFDLGTLPSGTTAAKLIKANLVLYVNRIGAPGALELQTINGSWAEAGVTLNTTPPTSGAGSGINVPVGAAGQFIAVDVTNAVKGWITNPATNFGFALTPALSAPGTVVFLDSKQNTATAHVARWT</sequence>
<feature type="signal peptide" evidence="4">
    <location>
        <begin position="1"/>
        <end position="18"/>
    </location>
</feature>
<comment type="subcellular location">
    <subcellularLocation>
        <location evidence="1">Secreted</location>
    </subcellularLocation>
</comment>
<accession>A0ABS8XWB1</accession>
<keyword evidence="3 4" id="KW-0732">Signal</keyword>
<keyword evidence="8" id="KW-1185">Reference proteome</keyword>
<name>A0ABS8XWB1_9BURK</name>
<dbReference type="RefSeq" id="WP_233372527.1">
    <property type="nucleotide sequence ID" value="NZ_JAJTWU010000005.1"/>
</dbReference>
<gene>
    <name evidence="7" type="ORF">LXT13_13975</name>
</gene>
<evidence type="ECO:0000313" key="7">
    <source>
        <dbReference type="EMBL" id="MCE4555513.1"/>
    </source>
</evidence>
<protein>
    <submittedName>
        <fullName evidence="7">DVUA0089 family protein</fullName>
    </submittedName>
</protein>
<dbReference type="EMBL" id="JAJTWU010000005">
    <property type="protein sequence ID" value="MCE4555513.1"/>
    <property type="molecule type" value="Genomic_DNA"/>
</dbReference>
<comment type="caution">
    <text evidence="7">The sequence shown here is derived from an EMBL/GenBank/DDBJ whole genome shotgun (WGS) entry which is preliminary data.</text>
</comment>
<evidence type="ECO:0000256" key="4">
    <source>
        <dbReference type="SAM" id="SignalP"/>
    </source>
</evidence>
<dbReference type="NCBIfam" id="NF033679">
    <property type="entry name" value="DNRLRE_dom"/>
    <property type="match status" value="1"/>
</dbReference>
<dbReference type="Pfam" id="PF07589">
    <property type="entry name" value="PEP-CTERM"/>
    <property type="match status" value="1"/>
</dbReference>